<name>A0A1G7AAJ8_9BRAD</name>
<dbReference type="EMBL" id="FMZW01000020">
    <property type="protein sequence ID" value="SDE11829.1"/>
    <property type="molecule type" value="Genomic_DNA"/>
</dbReference>
<evidence type="ECO:0000313" key="2">
    <source>
        <dbReference type="Proteomes" id="UP000199245"/>
    </source>
</evidence>
<sequence>MIETVTAVMGLVSAAIFLAHAVEGYRYRA</sequence>
<gene>
    <name evidence="1" type="ORF">SAMN05216337_102048</name>
</gene>
<reference evidence="1 2" key="1">
    <citation type="submission" date="2016-10" db="EMBL/GenBank/DDBJ databases">
        <authorList>
            <person name="de Groot N.N."/>
        </authorList>
    </citation>
    <scope>NUCLEOTIDE SEQUENCE [LARGE SCALE GENOMIC DNA]</scope>
    <source>
        <strain evidence="1 2">R5</strain>
    </source>
</reference>
<dbReference type="Proteomes" id="UP000199245">
    <property type="component" value="Unassembled WGS sequence"/>
</dbReference>
<accession>A0A1G7AAJ8</accession>
<dbReference type="AlphaFoldDB" id="A0A1G7AAJ8"/>
<evidence type="ECO:0000313" key="1">
    <source>
        <dbReference type="EMBL" id="SDE11829.1"/>
    </source>
</evidence>
<organism evidence="1 2">
    <name type="scientific">Bradyrhizobium brasilense</name>
    <dbReference type="NCBI Taxonomy" id="1419277"/>
    <lineage>
        <taxon>Bacteria</taxon>
        <taxon>Pseudomonadati</taxon>
        <taxon>Pseudomonadota</taxon>
        <taxon>Alphaproteobacteria</taxon>
        <taxon>Hyphomicrobiales</taxon>
        <taxon>Nitrobacteraceae</taxon>
        <taxon>Bradyrhizobium</taxon>
    </lineage>
</organism>
<protein>
    <submittedName>
        <fullName evidence="1">Uncharacterized protein</fullName>
    </submittedName>
</protein>
<proteinExistence type="predicted"/>